<evidence type="ECO:0000256" key="2">
    <source>
        <dbReference type="ARBA" id="ARBA00035170"/>
    </source>
</evidence>
<evidence type="ECO:0000256" key="4">
    <source>
        <dbReference type="SAM" id="MobiDB-lite"/>
    </source>
</evidence>
<dbReference type="PANTHER" id="PTHR21011:SF1">
    <property type="entry name" value="SMALL RIBOSOMAL SUBUNIT PROTEIN BS6M"/>
    <property type="match status" value="1"/>
</dbReference>
<keyword evidence="5" id="KW-1185">Reference proteome</keyword>
<evidence type="ECO:0000256" key="1">
    <source>
        <dbReference type="ARBA" id="ARBA00009512"/>
    </source>
</evidence>
<gene>
    <name evidence="6" type="primary">MRPS6</name>
</gene>
<keyword evidence="6" id="KW-0689">Ribosomal protein</keyword>
<dbReference type="InterPro" id="IPR035980">
    <property type="entry name" value="Ribosomal_bS6_sf"/>
</dbReference>
<evidence type="ECO:0000313" key="5">
    <source>
        <dbReference type="Proteomes" id="UP001318040"/>
    </source>
</evidence>
<protein>
    <recommendedName>
        <fullName evidence="2">Small ribosomal subunit protein bS6m</fullName>
    </recommendedName>
    <alternativeName>
        <fullName evidence="3">28S ribosomal protein S6, mitochondrial</fullName>
    </alternativeName>
</protein>
<dbReference type="Proteomes" id="UP001318040">
    <property type="component" value="Unplaced"/>
</dbReference>
<dbReference type="Gene3D" id="3.30.70.60">
    <property type="match status" value="1"/>
</dbReference>
<proteinExistence type="inferred from homology"/>
<dbReference type="GO" id="GO:0070181">
    <property type="term" value="F:small ribosomal subunit rRNA binding"/>
    <property type="evidence" value="ECO:0007669"/>
    <property type="project" value="TreeGrafter"/>
</dbReference>
<dbReference type="Pfam" id="PF01250">
    <property type="entry name" value="Ribosomal_S6"/>
    <property type="match status" value="1"/>
</dbReference>
<sequence>EEVSQVVRRVVLGLLGRGALVRDLSGLGTRKLPYSVRRHDQVHTTGCYFMVAFESSSTSLIPLQEELSRDVDLIRSTVLRSRPRDPVTSSCPGRPHDPHDLTARPGQLK</sequence>
<keyword evidence="6" id="KW-0687">Ribonucleoprotein</keyword>
<organism evidence="5 6">
    <name type="scientific">Petromyzon marinus</name>
    <name type="common">Sea lamprey</name>
    <dbReference type="NCBI Taxonomy" id="7757"/>
    <lineage>
        <taxon>Eukaryota</taxon>
        <taxon>Metazoa</taxon>
        <taxon>Chordata</taxon>
        <taxon>Craniata</taxon>
        <taxon>Vertebrata</taxon>
        <taxon>Cyclostomata</taxon>
        <taxon>Hyperoartia</taxon>
        <taxon>Petromyzontiformes</taxon>
        <taxon>Petromyzontidae</taxon>
        <taxon>Petromyzon</taxon>
    </lineage>
</organism>
<evidence type="ECO:0000313" key="6">
    <source>
        <dbReference type="RefSeq" id="XP_032800177.1"/>
    </source>
</evidence>
<accession>A0AAJ7SKP8</accession>
<reference evidence="6" key="1">
    <citation type="submission" date="2025-08" db="UniProtKB">
        <authorList>
            <consortium name="RefSeq"/>
        </authorList>
    </citation>
    <scope>IDENTIFICATION</scope>
    <source>
        <tissue evidence="6">Sperm</tissue>
    </source>
</reference>
<dbReference type="GO" id="GO:0006412">
    <property type="term" value="P:translation"/>
    <property type="evidence" value="ECO:0007669"/>
    <property type="project" value="InterPro"/>
</dbReference>
<dbReference type="RefSeq" id="XP_032800177.1">
    <property type="nucleotide sequence ID" value="XM_032944286.1"/>
</dbReference>
<dbReference type="GO" id="GO:0005763">
    <property type="term" value="C:mitochondrial small ribosomal subunit"/>
    <property type="evidence" value="ECO:0007669"/>
    <property type="project" value="TreeGrafter"/>
</dbReference>
<dbReference type="CDD" id="cd15465">
    <property type="entry name" value="bS6_mito"/>
    <property type="match status" value="1"/>
</dbReference>
<dbReference type="InterPro" id="IPR014717">
    <property type="entry name" value="Transl_elong_EF1B/ribsomal_bS6"/>
</dbReference>
<feature type="region of interest" description="Disordered" evidence="4">
    <location>
        <begin position="82"/>
        <end position="109"/>
    </location>
</feature>
<dbReference type="SUPFAM" id="SSF54995">
    <property type="entry name" value="Ribosomal protein S6"/>
    <property type="match status" value="1"/>
</dbReference>
<comment type="similarity">
    <text evidence="1">Belongs to the bacterial ribosomal protein bS6 family.</text>
</comment>
<dbReference type="InterPro" id="IPR000529">
    <property type="entry name" value="Ribosomal_bS6"/>
</dbReference>
<dbReference type="AlphaFoldDB" id="A0AAJ7SKP8"/>
<dbReference type="CTD" id="64968"/>
<dbReference type="GO" id="GO:0003735">
    <property type="term" value="F:structural constituent of ribosome"/>
    <property type="evidence" value="ECO:0007669"/>
    <property type="project" value="InterPro"/>
</dbReference>
<feature type="non-terminal residue" evidence="6">
    <location>
        <position position="1"/>
    </location>
</feature>
<dbReference type="KEGG" id="pmrn:116937204"/>
<name>A0AAJ7SKP8_PETMA</name>
<evidence type="ECO:0000256" key="3">
    <source>
        <dbReference type="ARBA" id="ARBA00035365"/>
    </source>
</evidence>
<dbReference type="PANTHER" id="PTHR21011">
    <property type="entry name" value="MITOCHONDRIAL 28S RIBOSOMAL PROTEIN S6"/>
    <property type="match status" value="1"/>
</dbReference>